<protein>
    <submittedName>
        <fullName evidence="1">Uncharacterized protein</fullName>
    </submittedName>
</protein>
<dbReference type="EMBL" id="CP029752">
    <property type="protein sequence ID" value="QFG76794.1"/>
    <property type="molecule type" value="Genomic_DNA"/>
</dbReference>
<accession>A0A5P6AAV6</accession>
<name>A0A5P6AAV6_RAOPL</name>
<evidence type="ECO:0000313" key="1">
    <source>
        <dbReference type="EMBL" id="QFG76794.1"/>
    </source>
</evidence>
<sequence length="61" mass="6663">MAKRRPGSSTLFQFAQAGDRDALTAETAVQIGQQHIDVLRIRILLKVALHFPGECAAPSLF</sequence>
<organism evidence="1">
    <name type="scientific">Raoultella planticola</name>
    <name type="common">Klebsiella planticola</name>
    <dbReference type="NCBI Taxonomy" id="575"/>
    <lineage>
        <taxon>Bacteria</taxon>
        <taxon>Pseudomonadati</taxon>
        <taxon>Pseudomonadota</taxon>
        <taxon>Gammaproteobacteria</taxon>
        <taxon>Enterobacterales</taxon>
        <taxon>Enterobacteriaceae</taxon>
        <taxon>Klebsiella/Raoultella group</taxon>
        <taxon>Raoultella</taxon>
    </lineage>
</organism>
<dbReference type="AlphaFoldDB" id="A0A5P6AAV6"/>
<gene>
    <name evidence="1" type="ORF">DMB90_13360</name>
</gene>
<reference evidence="1" key="1">
    <citation type="submission" date="2018-05" db="EMBL/GenBank/DDBJ databases">
        <title>Bacterial isolates from healthy term breastfed infants carrying antibiotic resistance genes.</title>
        <authorList>
            <person name="Casaburi G."/>
        </authorList>
    </citation>
    <scope>NUCLEOTIDE SEQUENCE [LARGE SCALE GENOMIC DNA]</scope>
    <source>
        <strain evidence="1">7084_4</strain>
    </source>
</reference>
<proteinExistence type="predicted"/>